<dbReference type="EMBL" id="AAACVH010000067">
    <property type="protein sequence ID" value="EAA8668160.1"/>
    <property type="molecule type" value="Genomic_DNA"/>
</dbReference>
<dbReference type="InterPro" id="IPR012334">
    <property type="entry name" value="Pectin_lyas_fold"/>
</dbReference>
<evidence type="ECO:0000256" key="3">
    <source>
        <dbReference type="ARBA" id="ARBA00022729"/>
    </source>
</evidence>
<dbReference type="PANTHER" id="PTHR12338:SF8">
    <property type="entry name" value="HEME_HEMOPEXIN-BINDING PROTEIN"/>
    <property type="match status" value="1"/>
</dbReference>
<feature type="transmembrane region" description="Helical" evidence="5">
    <location>
        <begin position="51"/>
        <end position="71"/>
    </location>
</feature>
<evidence type="ECO:0000256" key="2">
    <source>
        <dbReference type="ARBA" id="ARBA00022525"/>
    </source>
</evidence>
<organism evidence="8">
    <name type="scientific">Salmonella enterica</name>
    <name type="common">Salmonella choleraesuis</name>
    <dbReference type="NCBI Taxonomy" id="28901"/>
    <lineage>
        <taxon>Bacteria</taxon>
        <taxon>Pseudomonadati</taxon>
        <taxon>Pseudomonadota</taxon>
        <taxon>Gammaproteobacteria</taxon>
        <taxon>Enterobacterales</taxon>
        <taxon>Enterobacteriaceae</taxon>
        <taxon>Salmonella</taxon>
    </lineage>
</organism>
<evidence type="ECO:0000313" key="7">
    <source>
        <dbReference type="EMBL" id="EAA8668160.1"/>
    </source>
</evidence>
<keyword evidence="5" id="KW-1133">Transmembrane helix</keyword>
<evidence type="ECO:0000256" key="1">
    <source>
        <dbReference type="ARBA" id="ARBA00004613"/>
    </source>
</evidence>
<feature type="domain" description="Filamentous haemagglutinin FhaB/tRNA nuclease CdiA-like TPS" evidence="6">
    <location>
        <begin position="72"/>
        <end position="184"/>
    </location>
</feature>
<dbReference type="Proteomes" id="UP000839834">
    <property type="component" value="Unassembled WGS sequence"/>
</dbReference>
<dbReference type="InterPro" id="IPR050909">
    <property type="entry name" value="Bact_Autotransporter_VF"/>
</dbReference>
<accession>A0A402QAQ9</accession>
<evidence type="ECO:0000259" key="6">
    <source>
        <dbReference type="SMART" id="SM00912"/>
    </source>
</evidence>
<dbReference type="InterPro" id="IPR008638">
    <property type="entry name" value="FhaB/CdiA-like_TPS"/>
</dbReference>
<dbReference type="SMART" id="SM00912">
    <property type="entry name" value="Haemagg_act"/>
    <property type="match status" value="1"/>
</dbReference>
<dbReference type="InterPro" id="IPR024973">
    <property type="entry name" value="ESPR"/>
</dbReference>
<dbReference type="PANTHER" id="PTHR12338">
    <property type="entry name" value="AUTOTRANSPORTER"/>
    <property type="match status" value="1"/>
</dbReference>
<keyword evidence="5" id="KW-0812">Transmembrane</keyword>
<dbReference type="InterPro" id="IPR011050">
    <property type="entry name" value="Pectin_lyase_fold/virulence"/>
</dbReference>
<dbReference type="Gene3D" id="2.160.20.10">
    <property type="entry name" value="Single-stranded right-handed beta-helix, Pectin lyase-like"/>
    <property type="match status" value="1"/>
</dbReference>
<comment type="subcellular location">
    <subcellularLocation>
        <location evidence="1">Secreted</location>
    </subcellularLocation>
</comment>
<evidence type="ECO:0000256" key="4">
    <source>
        <dbReference type="SAM" id="Coils"/>
    </source>
</evidence>
<keyword evidence="4" id="KW-0175">Coiled coil</keyword>
<dbReference type="EMBL" id="RSMR01000040">
    <property type="protein sequence ID" value="MIK94510.1"/>
    <property type="molecule type" value="Genomic_DNA"/>
</dbReference>
<feature type="coiled-coil region" evidence="4">
    <location>
        <begin position="1443"/>
        <end position="1491"/>
    </location>
</feature>
<evidence type="ECO:0000313" key="8">
    <source>
        <dbReference type="EMBL" id="MIK94510.1"/>
    </source>
</evidence>
<dbReference type="NCBIfam" id="TIGR01901">
    <property type="entry name" value="adhes_NPXG"/>
    <property type="match status" value="1"/>
</dbReference>
<dbReference type="SMART" id="SM00710">
    <property type="entry name" value="PbH1"/>
    <property type="match status" value="6"/>
</dbReference>
<dbReference type="Pfam" id="PF05860">
    <property type="entry name" value="TPS"/>
    <property type="match status" value="1"/>
</dbReference>
<dbReference type="GO" id="GO:0005576">
    <property type="term" value="C:extracellular region"/>
    <property type="evidence" value="ECO:0007669"/>
    <property type="project" value="UniProtKB-SubCell"/>
</dbReference>
<comment type="caution">
    <text evidence="8">The sequence shown here is derived from an EMBL/GenBank/DDBJ whole genome shotgun (WGS) entry which is preliminary data.</text>
</comment>
<keyword evidence="2" id="KW-0964">Secreted</keyword>
<protein>
    <submittedName>
        <fullName evidence="8">Filamentous hemagglutinin N-terminal domain-containing protein</fullName>
    </submittedName>
</protein>
<keyword evidence="5" id="KW-0472">Membrane</keyword>
<dbReference type="InterPro" id="IPR006626">
    <property type="entry name" value="PbH1"/>
</dbReference>
<dbReference type="Proteomes" id="UP000885283">
    <property type="component" value="Unassembled WGS sequence"/>
</dbReference>
<sequence>MNKIYRLKFDKRRNELVVVSEIAAGTGKKKNTGHIADLCDVSTFRKLVGTLTPLAFLTGLIISLFPVVALANPDLPTGGQIVGGQGSISTSGNQMTIHQQTQNMATNWQSFDIGKNNTVRFVQPDSSSVALNRVTGASGSQIMGTLKANGQVFILNPNGVLFGKDARVNVAGLVASTKNINTADFMKGQYTLSGEGNPGAQVVNQGSLTTTKGGYIVLAADQVKNSGTITTPSGKTVLAAGKTVTLQLDNGGLTSVSVDGSVVNALVENQGLISAADGRVFLTAQGKDMLLNTVVNNSGTIEAKGLESRGGEIVLNGGDSGVVNQSGQLLADSHAGPGGKITVEGQNIHLAANSRTSATGKTGGGEVYVGGGWQGKDSHIRNASKVVMDKTATVDVSATDAGNGGTAVLWSDDYTNFRGAILAKGGALSGDGGRVETSSHNNLQASGDVDTSASAGKGGEWLLDPTDVVIVGDVGADADVTTADGGNEFIFSPNASGAKILNTSIEKQLNKGANVTVRTSGTDTLKQPGDIVVDANIHKTKGGDATLTLVADRGIMINGVAKSDKSIKSDTGKLNIKLLAGGSSKGAVFVGNQIDTHGGDFSIGAVTNDRGKARNDVAVKVKGFAVIKTGAGNFTIENVALVDGSGVPKNMAGYSTGYNDGDWPKWNFLDGINIWGHITSDNIIDLQSSDLIYMGNEAVLSGKSINIKSLGSYYDAPSIWLKGVTVNAAGGNVNIQATCGTCQGSGIQLTDKTSITATQNIILDGISRNDVNPFGVKVNNSTFNAKSLEVKGVSTRKGIVGTGFELTNLTLKGELAKPENVTLSSAGSAISVTNRLDRSIVTDSNRDEILTQWHPENMTYIDMGGNAIFDDGKQGWTPEYSSPSVSGGGWVFDNTMVNAGGDVRLQGVGFTNSTVTVNHGNLNIANTGPVLLNGSTVEVNDGTVDVHSSEAGISLNSVKKGDKVNKGSIAAKGDISLTANKGPVQVVGVSDSDRSTIESENGRVSVSAGGGDKAVKMVRADVRALNGKITVDGETEGKNSGVYLDNVNMVASTPGGVDIEGHSESGDGVQVAGNTSLTDATVVGESDSGTGANINGALTVSGASEIKGSSTSGTGLKIAEKVTVKEEDGKIPTFTGSSRDKEGVIISSGIDGGEVTGDSASGDGVVLVKGADVHKAVVKGSSTTGRGVYVADPDAVLVDATVEGHSEKGTGVQLNKASVSGGRLTATSVEGTGLRVEEGSSADNVVISAQTVTGKAIDGENKALTATGGTRISTVGEAGNTNISENAKPVPGGTPSGAVAEALGNKLSESISALQKTLDTKLADLDGLQQTMTTLQMQFDQAVRTGAIGQVDLKRLETAMNGLSDRLNTAAELKDAFGALKTDTGSLEERLKKSDVLSAEIQGLTLPAGGGISAVAAELGAAKALQSATVSLQASLAARTEENGKVRLRLDSLKQRLKEAQEKGTAGGAVLAEMQTQLEGLERQQRSYGESLVHFQQSLAMVSQDGSRPVTSRQESVDRLQTALSGVSGISDMQVSTLGEQLQQAMTGYAQVVVTAQGQGGVNAQTSWQNRDQQDGFRAGGEPLIPVRGYQTQPQSVDIHLCDSDRCRLITLDVGKPSQVAMAEVTESRPDGK</sequence>
<gene>
    <name evidence="8" type="ORF">KO51_24175</name>
    <name evidence="7" type="ORF">NL99_25165</name>
</gene>
<name>A0A402QAQ9_SALER</name>
<feature type="coiled-coil region" evidence="4">
    <location>
        <begin position="1311"/>
        <end position="1373"/>
    </location>
</feature>
<dbReference type="Pfam" id="PF13018">
    <property type="entry name" value="ESPR"/>
    <property type="match status" value="1"/>
</dbReference>
<reference evidence="8" key="1">
    <citation type="submission" date="2018-08" db="EMBL/GenBank/DDBJ databases">
        <authorList>
            <consortium name="GenomeTrakr network: Whole genome sequencing for foodborne pathogen traceback"/>
        </authorList>
    </citation>
    <scope>NUCLEOTIDE SEQUENCE [LARGE SCALE GENOMIC DNA]</scope>
    <source>
        <strain evidence="8">FLUFL-1338</strain>
        <strain evidence="7">FLUFL-367</strain>
    </source>
</reference>
<keyword evidence="3" id="KW-0732">Signal</keyword>
<dbReference type="SUPFAM" id="SSF51126">
    <property type="entry name" value="Pectin lyase-like"/>
    <property type="match status" value="1"/>
</dbReference>
<evidence type="ECO:0000256" key="5">
    <source>
        <dbReference type="SAM" id="Phobius"/>
    </source>
</evidence>
<proteinExistence type="predicted"/>